<reference evidence="3 4" key="1">
    <citation type="submission" date="2019-05" db="EMBL/GenBank/DDBJ databases">
        <title>Burkholderia sp. DHOD12, isolated from subtropical forest soil.</title>
        <authorList>
            <person name="Gao Z.-H."/>
            <person name="Qiu L.-H."/>
        </authorList>
    </citation>
    <scope>NUCLEOTIDE SEQUENCE [LARGE SCALE GENOMIC DNA]</scope>
    <source>
        <strain evidence="3 4">DHOD12</strain>
    </source>
</reference>
<dbReference type="InterPro" id="IPR006015">
    <property type="entry name" value="Universal_stress_UspA"/>
</dbReference>
<dbReference type="PRINTS" id="PR01438">
    <property type="entry name" value="UNVRSLSTRESS"/>
</dbReference>
<name>A0A4P8ILT8_9BURK</name>
<comment type="similarity">
    <text evidence="1">Belongs to the universal stress protein A family.</text>
</comment>
<sequence>MYKRILAPIDGSDTAKRAFDIALETARENHAELIPLFIVDVPMVAYQAPGCDPSIVRDALLQEGENLKTEALAAMQRENVKGTPRVVEAEVPGSDVAQCILDEAHKTQADLVVMGTHGRRGVRRLMLGSVAERFARMSSCPVLLIPGSAASASPAHAATASAAAAAQSEKEPS</sequence>
<proteinExistence type="inferred from homology"/>
<dbReference type="KEGG" id="tvl:FAZ95_12310"/>
<dbReference type="Proteomes" id="UP000298656">
    <property type="component" value="Chromosome 1"/>
</dbReference>
<protein>
    <submittedName>
        <fullName evidence="3">Universal stress protein</fullName>
    </submittedName>
</protein>
<evidence type="ECO:0000259" key="2">
    <source>
        <dbReference type="Pfam" id="PF00582"/>
    </source>
</evidence>
<dbReference type="SUPFAM" id="SSF52402">
    <property type="entry name" value="Adenine nucleotide alpha hydrolases-like"/>
    <property type="match status" value="1"/>
</dbReference>
<dbReference type="PANTHER" id="PTHR46268">
    <property type="entry name" value="STRESS RESPONSE PROTEIN NHAX"/>
    <property type="match status" value="1"/>
</dbReference>
<organism evidence="3 4">
    <name type="scientific">Trinickia violacea</name>
    <dbReference type="NCBI Taxonomy" id="2571746"/>
    <lineage>
        <taxon>Bacteria</taxon>
        <taxon>Pseudomonadati</taxon>
        <taxon>Pseudomonadota</taxon>
        <taxon>Betaproteobacteria</taxon>
        <taxon>Burkholderiales</taxon>
        <taxon>Burkholderiaceae</taxon>
        <taxon>Trinickia</taxon>
    </lineage>
</organism>
<feature type="domain" description="UspA" evidence="2">
    <location>
        <begin position="1"/>
        <end position="146"/>
    </location>
</feature>
<dbReference type="Pfam" id="PF00582">
    <property type="entry name" value="Usp"/>
    <property type="match status" value="1"/>
</dbReference>
<evidence type="ECO:0000313" key="4">
    <source>
        <dbReference type="Proteomes" id="UP000298656"/>
    </source>
</evidence>
<dbReference type="AlphaFoldDB" id="A0A4P8ILT8"/>
<dbReference type="OrthoDB" id="8547832at2"/>
<dbReference type="CDD" id="cd00293">
    <property type="entry name" value="USP-like"/>
    <property type="match status" value="1"/>
</dbReference>
<dbReference type="InterPro" id="IPR006016">
    <property type="entry name" value="UspA"/>
</dbReference>
<keyword evidence="4" id="KW-1185">Reference proteome</keyword>
<dbReference type="InterPro" id="IPR014729">
    <property type="entry name" value="Rossmann-like_a/b/a_fold"/>
</dbReference>
<evidence type="ECO:0000256" key="1">
    <source>
        <dbReference type="ARBA" id="ARBA00008791"/>
    </source>
</evidence>
<accession>A0A4P8ILT8</accession>
<dbReference type="EMBL" id="CP040077">
    <property type="protein sequence ID" value="QCP49888.1"/>
    <property type="molecule type" value="Genomic_DNA"/>
</dbReference>
<evidence type="ECO:0000313" key="3">
    <source>
        <dbReference type="EMBL" id="QCP49888.1"/>
    </source>
</evidence>
<dbReference type="Gene3D" id="3.40.50.620">
    <property type="entry name" value="HUPs"/>
    <property type="match status" value="1"/>
</dbReference>
<dbReference type="RefSeq" id="WP_137332712.1">
    <property type="nucleotide sequence ID" value="NZ_CP040077.1"/>
</dbReference>
<dbReference type="PANTHER" id="PTHR46268:SF6">
    <property type="entry name" value="UNIVERSAL STRESS PROTEIN UP12"/>
    <property type="match status" value="1"/>
</dbReference>
<gene>
    <name evidence="3" type="ORF">FAZ95_12310</name>
</gene>